<protein>
    <submittedName>
        <fullName evidence="1">Uncharacterized protein</fullName>
    </submittedName>
</protein>
<organism evidence="1 2">
    <name type="scientific">Stentor coeruleus</name>
    <dbReference type="NCBI Taxonomy" id="5963"/>
    <lineage>
        <taxon>Eukaryota</taxon>
        <taxon>Sar</taxon>
        <taxon>Alveolata</taxon>
        <taxon>Ciliophora</taxon>
        <taxon>Postciliodesmatophora</taxon>
        <taxon>Heterotrichea</taxon>
        <taxon>Heterotrichida</taxon>
        <taxon>Stentoridae</taxon>
        <taxon>Stentor</taxon>
    </lineage>
</organism>
<comment type="caution">
    <text evidence="1">The sequence shown here is derived from an EMBL/GenBank/DDBJ whole genome shotgun (WGS) entry which is preliminary data.</text>
</comment>
<dbReference type="EMBL" id="MPUH01000012">
    <property type="protein sequence ID" value="OMJ95459.1"/>
    <property type="molecule type" value="Genomic_DNA"/>
</dbReference>
<evidence type="ECO:0000313" key="2">
    <source>
        <dbReference type="Proteomes" id="UP000187209"/>
    </source>
</evidence>
<evidence type="ECO:0000313" key="1">
    <source>
        <dbReference type="EMBL" id="OMJ95459.1"/>
    </source>
</evidence>
<sequence>MEIPLKIYENDPYLPFMAEDLLKGLNDWRNIQDIVRMTFKAISDVVRTQGQALRDIERQLPLKVQRSEFTLALSQKANANELTEFHEALENRIPYMDYKLLSEEKVSRNDIQYLLSNKPSIEEVRNLLEGKVNIREFESEIELVKTMIEDIQREISRKLIQLPNERELEYLHNQLKDKVSIDEFREALEQKASKQTVNAALSSKVDKYNFDEIMMQKNDISELQRIMATLEAKADYSLFEQLHADLQEKVDRSDITHVVLPEIAKKAEKFEIEILLKELQANIDNHLLENSATIDAYINSFKSDLEQTRRTFNAVLSKKIEAKDIDKFYSALAKKADFEDIVELLEKIKFECREIANDIKKDLKKSEDFDFKYRLENEISKIKESLEIFAEKLKDESDERVLYVRNMAGGVKAEIQKDLSRFFSEQKITQDLIKDIVTSRADNSEVQALKNLIIESQKAIDKMRENFMGNNAEIVTAMKAMKDETLTKHRDLESQVYETLSQKVNTNDLPKLMEGKLDSTQALKALGIKNTQEEITIIKKEIEKMHIDISRKCNSSDLDTHIQCTEFALQDVAKDMLLKCNIKDVCALLDMKANIDDTNKALSDIYKELDNKVISSDFSNHLSDYHTIIEALCAENCLGRWLWKSGELKNGSLVPWEIQSVNTAPDNFLWEKEKISIVTVAPGLYEIVLGFYSRKKPTIQILVNGEPIMSAVNSSSYAVNHNSGKLKPATSHPNGNIAGITLIDFIALPARARVSISFTGEIYSEGFIGLRKL</sequence>
<dbReference type="OrthoDB" id="65833at2759"/>
<gene>
    <name evidence="1" type="ORF">SteCoe_1228</name>
</gene>
<dbReference type="PANTHER" id="PTHR40131:SF1">
    <property type="entry name" value="C1Q DOMAIN-CONTAINING PROTEIN"/>
    <property type="match status" value="1"/>
</dbReference>
<name>A0A1R2D2G4_9CILI</name>
<reference evidence="1 2" key="1">
    <citation type="submission" date="2016-11" db="EMBL/GenBank/DDBJ databases">
        <title>The macronuclear genome of Stentor coeruleus: a giant cell with tiny introns.</title>
        <authorList>
            <person name="Slabodnick M."/>
            <person name="Ruby J.G."/>
            <person name="Reiff S.B."/>
            <person name="Swart E.C."/>
            <person name="Gosai S."/>
            <person name="Prabakaran S."/>
            <person name="Witkowska E."/>
            <person name="Larue G.E."/>
            <person name="Fisher S."/>
            <person name="Freeman R.M."/>
            <person name="Gunawardena J."/>
            <person name="Chu W."/>
            <person name="Stover N.A."/>
            <person name="Gregory B.D."/>
            <person name="Nowacki M."/>
            <person name="Derisi J."/>
            <person name="Roy S.W."/>
            <person name="Marshall W.F."/>
            <person name="Sood P."/>
        </authorList>
    </citation>
    <scope>NUCLEOTIDE SEQUENCE [LARGE SCALE GENOMIC DNA]</scope>
    <source>
        <strain evidence="1">WM001</strain>
    </source>
</reference>
<dbReference type="PANTHER" id="PTHR40131">
    <property type="entry name" value="C1Q DOMAIN-CONTAINING PROTEIN"/>
    <property type="match status" value="1"/>
</dbReference>
<proteinExistence type="predicted"/>
<dbReference type="AlphaFoldDB" id="A0A1R2D2G4"/>
<dbReference type="Proteomes" id="UP000187209">
    <property type="component" value="Unassembled WGS sequence"/>
</dbReference>
<keyword evidence="2" id="KW-1185">Reference proteome</keyword>
<accession>A0A1R2D2G4</accession>